<reference evidence="8 9" key="1">
    <citation type="journal article" date="2018" name="New Phytol.">
        <title>Phylogenomics of Endogonaceae and evolution of mycorrhizas within Mucoromycota.</title>
        <authorList>
            <person name="Chang Y."/>
            <person name="Desiro A."/>
            <person name="Na H."/>
            <person name="Sandor L."/>
            <person name="Lipzen A."/>
            <person name="Clum A."/>
            <person name="Barry K."/>
            <person name="Grigoriev I.V."/>
            <person name="Martin F.M."/>
            <person name="Stajich J.E."/>
            <person name="Smith M.E."/>
            <person name="Bonito G."/>
            <person name="Spatafora J.W."/>
        </authorList>
    </citation>
    <scope>NUCLEOTIDE SEQUENCE [LARGE SCALE GENOMIC DNA]</scope>
    <source>
        <strain evidence="8 9">GMNB39</strain>
    </source>
</reference>
<keyword evidence="3" id="KW-0378">Hydrolase</keyword>
<dbReference type="AlphaFoldDB" id="A0A433D6K3"/>
<evidence type="ECO:0000256" key="1">
    <source>
        <dbReference type="ARBA" id="ARBA00004477"/>
    </source>
</evidence>
<evidence type="ECO:0000256" key="6">
    <source>
        <dbReference type="ARBA" id="ARBA00023098"/>
    </source>
</evidence>
<dbReference type="PANTHER" id="PTHR23129:SF0">
    <property type="entry name" value="ACYL-COENZYME A DIPHOSPHATASE FITM2"/>
    <property type="match status" value="1"/>
</dbReference>
<keyword evidence="7" id="KW-0472">Membrane</keyword>
<comment type="caution">
    <text evidence="8">The sequence shown here is derived from an EMBL/GenBank/DDBJ whole genome shotgun (WGS) entry which is preliminary data.</text>
</comment>
<dbReference type="EMBL" id="RBNI01005822">
    <property type="protein sequence ID" value="RUP46455.1"/>
    <property type="molecule type" value="Genomic_DNA"/>
</dbReference>
<keyword evidence="9" id="KW-1185">Reference proteome</keyword>
<evidence type="ECO:0000256" key="7">
    <source>
        <dbReference type="ARBA" id="ARBA00023136"/>
    </source>
</evidence>
<keyword evidence="5" id="KW-1133">Transmembrane helix</keyword>
<evidence type="ECO:0000313" key="8">
    <source>
        <dbReference type="EMBL" id="RUP46455.1"/>
    </source>
</evidence>
<evidence type="ECO:0000256" key="5">
    <source>
        <dbReference type="ARBA" id="ARBA00022989"/>
    </source>
</evidence>
<dbReference type="GO" id="GO:0008654">
    <property type="term" value="P:phospholipid biosynthetic process"/>
    <property type="evidence" value="ECO:0007669"/>
    <property type="project" value="TreeGrafter"/>
</dbReference>
<dbReference type="GO" id="GO:0010945">
    <property type="term" value="F:coenzyme A diphosphatase activity"/>
    <property type="evidence" value="ECO:0007669"/>
    <property type="project" value="InterPro"/>
</dbReference>
<name>A0A433D6K3_9FUNG</name>
<keyword evidence="6" id="KW-0443">Lipid metabolism</keyword>
<sequence length="256" mass="28679">MLSSSVATTPMEPIKQKPNEYPVPPSPSPSFLQKIYRNIKSHQLLVFVYLGIVFFGCLHSIFGSPHHSYWSSKRNILNIFFAKNGWFWTTIVYLAYANIIHPRISNGPHLARSLARWALATVYWYFLTQWFLGPSILDRFFTLTGGQCVSLTSDLTSVATGLECKRGGGTWVGGHDVSGHCLLLIHSSLFLLEETRGGIKGLEQQNTIGKVLGWAVLGLLVMWAWMLLFTAMYFHEAMDLASGTLAGVTFWLIMVS</sequence>
<dbReference type="GO" id="GO:0005789">
    <property type="term" value="C:endoplasmic reticulum membrane"/>
    <property type="evidence" value="ECO:0007669"/>
    <property type="project" value="UniProtKB-SubCell"/>
</dbReference>
<dbReference type="Proteomes" id="UP000268093">
    <property type="component" value="Unassembled WGS sequence"/>
</dbReference>
<evidence type="ECO:0000313" key="9">
    <source>
        <dbReference type="Proteomes" id="UP000268093"/>
    </source>
</evidence>
<dbReference type="OrthoDB" id="5579088at2759"/>
<protein>
    <submittedName>
        <fullName evidence="8">Inositol phospholipid synthesis and fat-storage-inducing TM-domain-containing protein</fullName>
    </submittedName>
</protein>
<dbReference type="Pfam" id="PF10261">
    <property type="entry name" value="FIT"/>
    <property type="match status" value="2"/>
</dbReference>
<organism evidence="8 9">
    <name type="scientific">Jimgerdemannia flammicorona</name>
    <dbReference type="NCBI Taxonomy" id="994334"/>
    <lineage>
        <taxon>Eukaryota</taxon>
        <taxon>Fungi</taxon>
        <taxon>Fungi incertae sedis</taxon>
        <taxon>Mucoromycota</taxon>
        <taxon>Mucoromycotina</taxon>
        <taxon>Endogonomycetes</taxon>
        <taxon>Endogonales</taxon>
        <taxon>Endogonaceae</taxon>
        <taxon>Jimgerdemannia</taxon>
    </lineage>
</organism>
<comment type="subcellular location">
    <subcellularLocation>
        <location evidence="1">Endoplasmic reticulum membrane</location>
        <topology evidence="1">Multi-pass membrane protein</topology>
    </subcellularLocation>
</comment>
<dbReference type="GO" id="GO:0034389">
    <property type="term" value="P:lipid droplet organization"/>
    <property type="evidence" value="ECO:0007669"/>
    <property type="project" value="TreeGrafter"/>
</dbReference>
<accession>A0A433D6K3</accession>
<evidence type="ECO:0000256" key="3">
    <source>
        <dbReference type="ARBA" id="ARBA00022801"/>
    </source>
</evidence>
<dbReference type="InterPro" id="IPR019388">
    <property type="entry name" value="FIT"/>
</dbReference>
<dbReference type="GO" id="GO:0019915">
    <property type="term" value="P:lipid storage"/>
    <property type="evidence" value="ECO:0007669"/>
    <property type="project" value="InterPro"/>
</dbReference>
<keyword evidence="2" id="KW-0812">Transmembrane</keyword>
<evidence type="ECO:0000256" key="2">
    <source>
        <dbReference type="ARBA" id="ARBA00022692"/>
    </source>
</evidence>
<keyword evidence="4" id="KW-0256">Endoplasmic reticulum</keyword>
<evidence type="ECO:0000256" key="4">
    <source>
        <dbReference type="ARBA" id="ARBA00022824"/>
    </source>
</evidence>
<dbReference type="PANTHER" id="PTHR23129">
    <property type="entry name" value="ACYL-COENZYME A DIPHOSPHATASE FITM2"/>
    <property type="match status" value="1"/>
</dbReference>
<gene>
    <name evidence="8" type="ORF">BC936DRAFT_146935</name>
</gene>
<proteinExistence type="predicted"/>